<name>A0A6M3WA80_COROI</name>
<feature type="transmembrane region" description="Helical" evidence="1">
    <location>
        <begin position="12"/>
        <end position="37"/>
    </location>
</feature>
<proteinExistence type="predicted"/>
<sequence length="80" mass="9759">MAMYYHWWLLRIPVILFLPSVLYDLEIIFLIFTFIFLHLNLGLKSILNDYLHNKKTFVFLLSLIRICSFEFIRCVLEFLI</sequence>
<organism evidence="2">
    <name type="scientific">Corallina officinalis</name>
    <name type="common">Coral seaweed</name>
    <dbReference type="NCBI Taxonomy" id="35170"/>
    <lineage>
        <taxon>Eukaryota</taxon>
        <taxon>Rhodophyta</taxon>
        <taxon>Florideophyceae</taxon>
        <taxon>Corallinophycidae</taxon>
        <taxon>Corallinales</taxon>
        <taxon>Corallinaceae</taxon>
        <taxon>Corallinoideae</taxon>
        <taxon>Corallina</taxon>
    </lineage>
</organism>
<evidence type="ECO:0000256" key="1">
    <source>
        <dbReference type="SAM" id="Phobius"/>
    </source>
</evidence>
<accession>A0A6M3WA80</accession>
<keyword evidence="1" id="KW-0812">Transmembrane</keyword>
<dbReference type="AlphaFoldDB" id="A0A6M3WA80"/>
<geneLocation type="mitochondrion" evidence="2"/>
<keyword evidence="1" id="KW-1133">Transmembrane helix</keyword>
<keyword evidence="2" id="KW-0496">Mitochondrion</keyword>
<reference evidence="2" key="1">
    <citation type="submission" date="2020-03" db="EMBL/GenBank/DDBJ databases">
        <title>Mitochondrial and Plastid genome variability of Corallina officinalis (Corallinales, Rhodophyta).</title>
        <authorList>
            <person name="Yesson C."/>
            <person name="Bian X."/>
            <person name="Williamson C."/>
            <person name="Briscoe A.G."/>
            <person name="Brodie J."/>
        </authorList>
    </citation>
    <scope>NUCLEOTIDE SEQUENCE</scope>
</reference>
<dbReference type="GO" id="GO:0016020">
    <property type="term" value="C:membrane"/>
    <property type="evidence" value="ECO:0007669"/>
    <property type="project" value="InterPro"/>
</dbReference>
<evidence type="ECO:0000313" key="2">
    <source>
        <dbReference type="EMBL" id="QJF58222.1"/>
    </source>
</evidence>
<dbReference type="InterPro" id="IPR034804">
    <property type="entry name" value="SQR/QFR_C/D"/>
</dbReference>
<dbReference type="Gene3D" id="1.20.1300.10">
    <property type="entry name" value="Fumarate reductase/succinate dehydrogenase, transmembrane subunit"/>
    <property type="match status" value="1"/>
</dbReference>
<protein>
    <submittedName>
        <fullName evidence="2">Succinate:cytochrome c oxidoreductase subunit 4</fullName>
    </submittedName>
</protein>
<feature type="transmembrane region" description="Helical" evidence="1">
    <location>
        <begin position="57"/>
        <end position="76"/>
    </location>
</feature>
<keyword evidence="1" id="KW-0472">Membrane</keyword>
<gene>
    <name evidence="2" type="primary">sdhD</name>
</gene>
<dbReference type="EMBL" id="MT211883">
    <property type="protein sequence ID" value="QJF58222.1"/>
    <property type="molecule type" value="Genomic_DNA"/>
</dbReference>